<dbReference type="AlphaFoldDB" id="A0A6V7UTV9"/>
<sequence>MELTLVRPLEEFYTKYFNAESSILKWRIRQFIEYTLCLIDKNFDEEETQIWVEMTKHYWYGDTEMQIQYVKLKEFTVKEIKENITRYYLNMETIVEKELNPKTPSYILAVSESIQEVNKNIKIGKKNKLF</sequence>
<organism evidence="1 2">
    <name type="scientific">Meloidogyne enterolobii</name>
    <name type="common">Root-knot nematode worm</name>
    <name type="synonym">Meloidogyne mayaguensis</name>
    <dbReference type="NCBI Taxonomy" id="390850"/>
    <lineage>
        <taxon>Eukaryota</taxon>
        <taxon>Metazoa</taxon>
        <taxon>Ecdysozoa</taxon>
        <taxon>Nematoda</taxon>
        <taxon>Chromadorea</taxon>
        <taxon>Rhabditida</taxon>
        <taxon>Tylenchina</taxon>
        <taxon>Tylenchomorpha</taxon>
        <taxon>Tylenchoidea</taxon>
        <taxon>Meloidogynidae</taxon>
        <taxon>Meloidogyninae</taxon>
        <taxon>Meloidogyne</taxon>
    </lineage>
</organism>
<dbReference type="EMBL" id="CAJEWN010000111">
    <property type="protein sequence ID" value="CAD2165527.1"/>
    <property type="molecule type" value="Genomic_DNA"/>
</dbReference>
<comment type="caution">
    <text evidence="1">The sequence shown here is derived from an EMBL/GenBank/DDBJ whole genome shotgun (WGS) entry which is preliminary data.</text>
</comment>
<reference evidence="1 2" key="1">
    <citation type="submission" date="2020-08" db="EMBL/GenBank/DDBJ databases">
        <authorList>
            <person name="Koutsovoulos G."/>
            <person name="Danchin GJ E."/>
        </authorList>
    </citation>
    <scope>NUCLEOTIDE SEQUENCE [LARGE SCALE GENOMIC DNA]</scope>
</reference>
<evidence type="ECO:0000313" key="1">
    <source>
        <dbReference type="EMBL" id="CAD2165527.1"/>
    </source>
</evidence>
<protein>
    <submittedName>
        <fullName evidence="1">Uncharacterized protein</fullName>
    </submittedName>
</protein>
<dbReference type="Proteomes" id="UP000580250">
    <property type="component" value="Unassembled WGS sequence"/>
</dbReference>
<proteinExistence type="predicted"/>
<evidence type="ECO:0000313" key="2">
    <source>
        <dbReference type="Proteomes" id="UP000580250"/>
    </source>
</evidence>
<gene>
    <name evidence="1" type="ORF">MENT_LOCUS17228</name>
</gene>
<accession>A0A6V7UTV9</accession>
<name>A0A6V7UTV9_MELEN</name>